<comment type="catalytic activity">
    <reaction evidence="1 8">
        <text>ATP-independent breakage of single-stranded DNA, followed by passage and rejoining.</text>
        <dbReference type="EC" id="5.6.2.1"/>
    </reaction>
</comment>
<dbReference type="InterPro" id="IPR023406">
    <property type="entry name" value="Topo_IA_AS"/>
</dbReference>
<feature type="site" description="Interaction with DNA" evidence="8">
    <location>
        <position position="536"/>
    </location>
</feature>
<comment type="similarity">
    <text evidence="2 8">Belongs to the type IA topoisomerase family.</text>
</comment>
<dbReference type="InterPro" id="IPR013825">
    <property type="entry name" value="Topo_IA_cen_sub2"/>
</dbReference>
<evidence type="ECO:0000259" key="11">
    <source>
        <dbReference type="PROSITE" id="PS52039"/>
    </source>
</evidence>
<evidence type="ECO:0000256" key="9">
    <source>
        <dbReference type="SAM" id="MobiDB-lite"/>
    </source>
</evidence>
<keyword evidence="7 8" id="KW-0413">Isomerase</keyword>
<comment type="subunit">
    <text evidence="8">Monomer.</text>
</comment>
<keyword evidence="3" id="KW-0479">Metal-binding</keyword>
<evidence type="ECO:0000256" key="7">
    <source>
        <dbReference type="ARBA" id="ARBA00023235"/>
    </source>
</evidence>
<evidence type="ECO:0000256" key="4">
    <source>
        <dbReference type="ARBA" id="ARBA00022842"/>
    </source>
</evidence>
<sequence>MSPTSETAKGGRRLVIVESPAKAKTIKGYLGPGYVVEASVGHIRDLPKVAAEIPAKYKGEPWARLGVNVDQDFQPIYVVNADKKSQVSKLKELLAESDELLLATDEDREGEAIAWHLQEVLKPKVPVRRMVFHEITKDAIQAAVRSPRELNKRLVDAQETRRILDRLFGYEVSPVLWKKVMPRLSAGRVQSVATRLVVERERERMAFRSAEYWDLTGTFAAAGSGGGGEPGSFGARLTAVDGRRVATGRDFGATGRLKEGARVLHLDEAAARELAAALESADFSVRSVESKPYRRSPYAPFRTTTLQQEASRKLGFGAKATMQIAQKLYENGFITYMRTDSTTLSETAVAAARAQVTQLYGADYLPDKPRLYTGKVKNAQEAHEAIRPSGDRFRTPAETGLTGDQFRLYELIWKRTVASQMKDATGQSVTVKVAGRARDGRDAEFSASGKIINFHGFLKAYVEGADDPNAELDDRERRLPQVTEGDPLTAEELAAEGHATKPPARYTEASLVKELEEREIGRPSTYASIIGTILDRGYVFKKGTALVPSFLSFAVVGLLEKHFGRLVDYDFTARMEDDLDRIAAGEAQSVPWLRRFYFGSEGGAPAGAGAAAEAGNGDGDHLGGLKELVTDLGAIDAREVSSFPVSDGIVLRVGRYGPYVERTAPPPEGAVGEVGQRADVPEDLPPDELTVEYAEELLARPSGDFELGTDPETGRKIVAKDGRYGPYVTEVLPEDTPKTGKNAVKPRTASLFASMSLDTVTLADALKLMSLPRVVGTDPASGEEITAQNGRYGPYLKKGTDSRSLESEEQLFTLTLEQALEIYSKPKQRGRGAAKPPLKELGTDPVSERPVVVKDGRFGPYVTDGETNATLRRDDDPETITPERGYELLAEKRAKGPVKKTAKKAATKKTATKTAKKTATKKTAAKKTATAAKKASAPAKKAAATAAAKKTTAGTAAKAAGKTPARSASGAETGE</sequence>
<dbReference type="PANTHER" id="PTHR42785:SF1">
    <property type="entry name" value="DNA TOPOISOMERASE"/>
    <property type="match status" value="1"/>
</dbReference>
<protein>
    <recommendedName>
        <fullName evidence="8">DNA topoisomerase 1</fullName>
        <ecNumber evidence="8">5.6.2.1</ecNumber>
    </recommendedName>
    <alternativeName>
        <fullName evidence="8">DNA topoisomerase I</fullName>
    </alternativeName>
</protein>
<dbReference type="InterPro" id="IPR013497">
    <property type="entry name" value="Topo_IA_cen"/>
</dbReference>
<feature type="site" description="Interaction with DNA" evidence="8">
    <location>
        <position position="162"/>
    </location>
</feature>
<gene>
    <name evidence="8 12" type="primary">topA</name>
    <name evidence="12" type="ORF">HCK00_00320</name>
</gene>
<dbReference type="PROSITE" id="PS00396">
    <property type="entry name" value="TOPO_IA_1"/>
    <property type="match status" value="1"/>
</dbReference>
<dbReference type="SUPFAM" id="SSF56712">
    <property type="entry name" value="Prokaryotic type I DNA topoisomerase"/>
    <property type="match status" value="1"/>
</dbReference>
<dbReference type="CDD" id="cd03363">
    <property type="entry name" value="TOPRIM_TopoIA_TopoI"/>
    <property type="match status" value="1"/>
</dbReference>
<dbReference type="Pfam" id="PF13368">
    <property type="entry name" value="Toprim_C_rpt"/>
    <property type="match status" value="4"/>
</dbReference>
<evidence type="ECO:0000256" key="2">
    <source>
        <dbReference type="ARBA" id="ARBA00009446"/>
    </source>
</evidence>
<evidence type="ECO:0000313" key="13">
    <source>
        <dbReference type="Proteomes" id="UP000695264"/>
    </source>
</evidence>
<dbReference type="Gene3D" id="1.10.460.10">
    <property type="entry name" value="Topoisomerase I, domain 2"/>
    <property type="match status" value="1"/>
</dbReference>
<feature type="compositionally biased region" description="Basic residues" evidence="9">
    <location>
        <begin position="895"/>
        <end position="925"/>
    </location>
</feature>
<feature type="region of interest" description="Disordered" evidence="9">
    <location>
        <begin position="856"/>
        <end position="975"/>
    </location>
</feature>
<feature type="site" description="Interaction with DNA" evidence="8">
    <location>
        <position position="170"/>
    </location>
</feature>
<dbReference type="Gene3D" id="3.40.50.140">
    <property type="match status" value="1"/>
</dbReference>
<comment type="function">
    <text evidence="8">Releases the supercoiling and torsional tension of DNA, which is introduced during the DNA replication and transcription, by transiently cleaving and rejoining one strand of the DNA duplex. Introduces a single-strand break via transesterification at a target site in duplex DNA. The scissile phosphodiester is attacked by the catalytic tyrosine of the enzyme, resulting in the formation of a DNA-(5'-phosphotyrosyl)-enzyme intermediate and the expulsion of a 3'-OH DNA strand. The free DNA strand then undergoes passage around the unbroken strand, thus removing DNA supercoils. Finally, in the religation step, the DNA 3'-OH attacks the covalent intermediate to expel the active-site tyrosine and restore the DNA phosphodiester backbone.</text>
</comment>
<dbReference type="InterPro" id="IPR003601">
    <property type="entry name" value="Topo_IA_2"/>
</dbReference>
<feature type="active site" description="O-(5'-phospho-DNA)-tyrosine intermediate" evidence="8">
    <location>
        <position position="336"/>
    </location>
</feature>
<dbReference type="InterPro" id="IPR013824">
    <property type="entry name" value="Topo_IA_cen_sub1"/>
</dbReference>
<feature type="region of interest" description="Interaction with DNA" evidence="8">
    <location>
        <begin position="185"/>
        <end position="190"/>
    </location>
</feature>
<name>A0ABX1BT53_9ACTN</name>
<dbReference type="SMART" id="SM00436">
    <property type="entry name" value="TOP1Bc"/>
    <property type="match status" value="1"/>
</dbReference>
<dbReference type="InterPro" id="IPR006171">
    <property type="entry name" value="TOPRIM_dom"/>
</dbReference>
<dbReference type="InterPro" id="IPR003602">
    <property type="entry name" value="Topo_IA_DNA-bd_dom"/>
</dbReference>
<dbReference type="SMART" id="SM00493">
    <property type="entry name" value="TOPRIM"/>
    <property type="match status" value="1"/>
</dbReference>
<feature type="domain" description="Toprim" evidence="10">
    <location>
        <begin position="12"/>
        <end position="136"/>
    </location>
</feature>
<dbReference type="Gene3D" id="2.70.20.10">
    <property type="entry name" value="Topoisomerase I, domain 3"/>
    <property type="match status" value="1"/>
</dbReference>
<evidence type="ECO:0000256" key="1">
    <source>
        <dbReference type="ARBA" id="ARBA00000213"/>
    </source>
</evidence>
<feature type="compositionally biased region" description="Low complexity" evidence="9">
    <location>
        <begin position="926"/>
        <end position="965"/>
    </location>
</feature>
<dbReference type="RefSeq" id="WP_168099681.1">
    <property type="nucleotide sequence ID" value="NZ_JAATEN010000001.1"/>
</dbReference>
<evidence type="ECO:0000256" key="3">
    <source>
        <dbReference type="ARBA" id="ARBA00022723"/>
    </source>
</evidence>
<feature type="site" description="Interaction with DNA" evidence="8">
    <location>
        <position position="42"/>
    </location>
</feature>
<dbReference type="Proteomes" id="UP000695264">
    <property type="component" value="Unassembled WGS sequence"/>
</dbReference>
<keyword evidence="4" id="KW-0460">Magnesium</keyword>
<accession>A0ABX1BT53</accession>
<dbReference type="InterPro" id="IPR023405">
    <property type="entry name" value="Topo_IA_core_domain"/>
</dbReference>
<feature type="site" description="Interaction with DNA" evidence="8">
    <location>
        <position position="165"/>
    </location>
</feature>
<feature type="site" description="Interaction with DNA" evidence="8">
    <location>
        <position position="338"/>
    </location>
</feature>
<feature type="domain" description="Topo IA-type catalytic" evidence="11">
    <location>
        <begin position="151"/>
        <end position="604"/>
    </location>
</feature>
<dbReference type="PANTHER" id="PTHR42785">
    <property type="entry name" value="DNA TOPOISOMERASE, TYPE IA, CORE"/>
    <property type="match status" value="1"/>
</dbReference>
<dbReference type="PROSITE" id="PS50880">
    <property type="entry name" value="TOPRIM"/>
    <property type="match status" value="1"/>
</dbReference>
<evidence type="ECO:0000256" key="8">
    <source>
        <dbReference type="HAMAP-Rule" id="MF_00952"/>
    </source>
</evidence>
<evidence type="ECO:0000256" key="5">
    <source>
        <dbReference type="ARBA" id="ARBA00023029"/>
    </source>
</evidence>
<dbReference type="Pfam" id="PF01751">
    <property type="entry name" value="Toprim"/>
    <property type="match status" value="1"/>
</dbReference>
<comment type="caution">
    <text evidence="12">The sequence shown here is derived from an EMBL/GenBank/DDBJ whole genome shotgun (WGS) entry which is preliminary data.</text>
</comment>
<dbReference type="InterPro" id="IPR025589">
    <property type="entry name" value="Toprim_C_rpt"/>
</dbReference>
<keyword evidence="6 8" id="KW-0238">DNA-binding</keyword>
<dbReference type="EC" id="5.6.2.1" evidence="8"/>
<feature type="site" description="Interaction with DNA" evidence="8">
    <location>
        <position position="177"/>
    </location>
</feature>
<reference evidence="12 13" key="1">
    <citation type="submission" date="2020-03" db="EMBL/GenBank/DDBJ databases">
        <title>WGS of actinomycetes isolated from Thailand.</title>
        <authorList>
            <person name="Thawai C."/>
        </authorList>
    </citation>
    <scope>NUCLEOTIDE SEQUENCE [LARGE SCALE GENOMIC DNA]</scope>
    <source>
        <strain evidence="12 13">PLAI 1-29</strain>
    </source>
</reference>
<dbReference type="Pfam" id="PF01131">
    <property type="entry name" value="Topoisom_bac"/>
    <property type="match status" value="1"/>
</dbReference>
<evidence type="ECO:0000313" key="12">
    <source>
        <dbReference type="EMBL" id="NJP99049.1"/>
    </source>
</evidence>
<dbReference type="Gene3D" id="1.10.290.10">
    <property type="entry name" value="Topoisomerase I, domain 4"/>
    <property type="match status" value="1"/>
</dbReference>
<feature type="compositionally biased region" description="Basic and acidic residues" evidence="9">
    <location>
        <begin position="884"/>
        <end position="894"/>
    </location>
</feature>
<dbReference type="InterPro" id="IPR005733">
    <property type="entry name" value="TopoI_bac-type"/>
</dbReference>
<dbReference type="SMART" id="SM00437">
    <property type="entry name" value="TOP1Ac"/>
    <property type="match status" value="1"/>
</dbReference>
<feature type="region of interest" description="Disordered" evidence="9">
    <location>
        <begin position="664"/>
        <end position="684"/>
    </location>
</feature>
<dbReference type="PROSITE" id="PS52039">
    <property type="entry name" value="TOPO_IA_2"/>
    <property type="match status" value="1"/>
</dbReference>
<dbReference type="HAMAP" id="MF_00952">
    <property type="entry name" value="Topoisom_1_prok"/>
    <property type="match status" value="1"/>
</dbReference>
<organism evidence="12 13">
    <name type="scientific">Streptomyces zingiberis</name>
    <dbReference type="NCBI Taxonomy" id="2053010"/>
    <lineage>
        <taxon>Bacteria</taxon>
        <taxon>Bacillati</taxon>
        <taxon>Actinomycetota</taxon>
        <taxon>Actinomycetes</taxon>
        <taxon>Kitasatosporales</taxon>
        <taxon>Streptomycetaceae</taxon>
        <taxon>Streptomyces</taxon>
    </lineage>
</organism>
<dbReference type="InterPro" id="IPR028612">
    <property type="entry name" value="Topoisom_1_IA"/>
</dbReference>
<dbReference type="InterPro" id="IPR000380">
    <property type="entry name" value="Topo_IA"/>
</dbReference>
<keyword evidence="13" id="KW-1185">Reference proteome</keyword>
<dbReference type="InterPro" id="IPR034149">
    <property type="entry name" value="TOPRIM_TopoI"/>
</dbReference>
<dbReference type="InterPro" id="IPR013826">
    <property type="entry name" value="Topo_IA_cen_sub3"/>
</dbReference>
<dbReference type="CDD" id="cd00186">
    <property type="entry name" value="TOP1Ac"/>
    <property type="match status" value="1"/>
</dbReference>
<dbReference type="PRINTS" id="PR00417">
    <property type="entry name" value="PRTPISMRASEI"/>
</dbReference>
<proteinExistence type="inferred from homology"/>
<feature type="site" description="Interaction with DNA" evidence="8">
    <location>
        <position position="161"/>
    </location>
</feature>
<keyword evidence="5 8" id="KW-0799">Topoisomerase</keyword>
<dbReference type="NCBIfam" id="TIGR01051">
    <property type="entry name" value="topA_bact"/>
    <property type="match status" value="1"/>
</dbReference>
<evidence type="ECO:0000259" key="10">
    <source>
        <dbReference type="PROSITE" id="PS50880"/>
    </source>
</evidence>
<evidence type="ECO:0000256" key="6">
    <source>
        <dbReference type="ARBA" id="ARBA00023125"/>
    </source>
</evidence>
<dbReference type="EMBL" id="JAATEN010000001">
    <property type="protein sequence ID" value="NJP99049.1"/>
    <property type="molecule type" value="Genomic_DNA"/>
</dbReference>